<dbReference type="InterPro" id="IPR036179">
    <property type="entry name" value="Ig-like_dom_sf"/>
</dbReference>
<proteinExistence type="predicted"/>
<dbReference type="InterPro" id="IPR003599">
    <property type="entry name" value="Ig_sub"/>
</dbReference>
<dbReference type="GO" id="GO:0005886">
    <property type="term" value="C:plasma membrane"/>
    <property type="evidence" value="ECO:0007669"/>
    <property type="project" value="UniProtKB-SubCell"/>
</dbReference>
<feature type="domain" description="Ig-like" evidence="12">
    <location>
        <begin position="28"/>
        <end position="139"/>
    </location>
</feature>
<dbReference type="EMBL" id="JBIYXZ010002080">
    <property type="protein sequence ID" value="KAL3050979.1"/>
    <property type="molecule type" value="Genomic_DNA"/>
</dbReference>
<name>A0ABD2GA19_PAGBO</name>
<dbReference type="PANTHER" id="PTHR25466:SF11">
    <property type="entry name" value="GALECTIN 17-RELATED"/>
    <property type="match status" value="1"/>
</dbReference>
<comment type="caution">
    <text evidence="13">The sequence shown here is derived from an EMBL/GenBank/DDBJ whole genome shotgun (WGS) entry which is preliminary data.</text>
</comment>
<evidence type="ECO:0000256" key="11">
    <source>
        <dbReference type="SAM" id="SignalP"/>
    </source>
</evidence>
<reference evidence="13 14" key="2">
    <citation type="journal article" date="2024" name="G3 (Bethesda)">
        <title>The genome of the cryopelagic Antarctic bald notothen, Trematomus borchgrevinki.</title>
        <authorList>
            <person name="Rayamajhi N."/>
            <person name="Rivera-Colon A.G."/>
            <person name="Minhas B.F."/>
            <person name="Cheng C.C."/>
            <person name="Catchen J.M."/>
        </authorList>
    </citation>
    <scope>NUCLEOTIDE SEQUENCE [LARGE SCALE GENOMIC DNA]</scope>
    <source>
        <strain evidence="13">AGRC-2024</strain>
    </source>
</reference>
<keyword evidence="10" id="KW-0393">Immunoglobulin domain</keyword>
<keyword evidence="14" id="KW-1185">Reference proteome</keyword>
<dbReference type="AlphaFoldDB" id="A0ABD2GA19"/>
<dbReference type="InterPro" id="IPR007110">
    <property type="entry name" value="Ig-like_dom"/>
</dbReference>
<dbReference type="SMART" id="SM00409">
    <property type="entry name" value="IG"/>
    <property type="match status" value="1"/>
</dbReference>
<evidence type="ECO:0000256" key="3">
    <source>
        <dbReference type="ARBA" id="ARBA00022692"/>
    </source>
</evidence>
<evidence type="ECO:0000256" key="9">
    <source>
        <dbReference type="ARBA" id="ARBA00023180"/>
    </source>
</evidence>
<feature type="signal peptide" evidence="11">
    <location>
        <begin position="1"/>
        <end position="25"/>
    </location>
</feature>
<evidence type="ECO:0000256" key="10">
    <source>
        <dbReference type="ARBA" id="ARBA00023319"/>
    </source>
</evidence>
<evidence type="ECO:0000256" key="7">
    <source>
        <dbReference type="ARBA" id="ARBA00023157"/>
    </source>
</evidence>
<evidence type="ECO:0000313" key="14">
    <source>
        <dbReference type="Proteomes" id="UP001619887"/>
    </source>
</evidence>
<accession>A0ABD2GA19</accession>
<sequence>MTQFWKGGLIVFFGLMLFVLMTSKGIEPGVLVIEPRAVHKSLVAAVGQDVTLDCDVDQSINFEWEFNDVVYVLVYSNGFPLDNQGEQFKGRASEGDKWDLNIGKVPVKISSLQKSDAGMYRCHVMNGKLPKEICSITLNVIAAGVEELRAKDRTTKGQSCKTIGDTVLTLVLATSTLLHFLHY</sequence>
<dbReference type="Pfam" id="PF07686">
    <property type="entry name" value="V-set"/>
    <property type="match status" value="1"/>
</dbReference>
<evidence type="ECO:0000259" key="12">
    <source>
        <dbReference type="PROSITE" id="PS50835"/>
    </source>
</evidence>
<keyword evidence="8" id="KW-0675">Receptor</keyword>
<evidence type="ECO:0000256" key="1">
    <source>
        <dbReference type="ARBA" id="ARBA00004251"/>
    </source>
</evidence>
<evidence type="ECO:0000313" key="13">
    <source>
        <dbReference type="EMBL" id="KAL3050979.1"/>
    </source>
</evidence>
<dbReference type="InterPro" id="IPR051713">
    <property type="entry name" value="T-cell_Activation_Regulation"/>
</dbReference>
<keyword evidence="4 11" id="KW-0732">Signal</keyword>
<feature type="chain" id="PRO_5044862341" description="Ig-like domain-containing protein" evidence="11">
    <location>
        <begin position="26"/>
        <end position="183"/>
    </location>
</feature>
<dbReference type="Gene3D" id="2.60.40.10">
    <property type="entry name" value="Immunoglobulins"/>
    <property type="match status" value="1"/>
</dbReference>
<dbReference type="PANTHER" id="PTHR25466">
    <property type="entry name" value="T-LYMPHOCYTE ACTIVATION ANTIGEN"/>
    <property type="match status" value="1"/>
</dbReference>
<dbReference type="Proteomes" id="UP001619887">
    <property type="component" value="Unassembled WGS sequence"/>
</dbReference>
<dbReference type="SUPFAM" id="SSF48726">
    <property type="entry name" value="Immunoglobulin"/>
    <property type="match status" value="1"/>
</dbReference>
<protein>
    <recommendedName>
        <fullName evidence="12">Ig-like domain-containing protein</fullName>
    </recommendedName>
</protein>
<keyword evidence="5" id="KW-1133">Transmembrane helix</keyword>
<keyword evidence="3" id="KW-0812">Transmembrane</keyword>
<evidence type="ECO:0000256" key="8">
    <source>
        <dbReference type="ARBA" id="ARBA00023170"/>
    </source>
</evidence>
<dbReference type="InterPro" id="IPR013783">
    <property type="entry name" value="Ig-like_fold"/>
</dbReference>
<keyword evidence="6" id="KW-0472">Membrane</keyword>
<comment type="subcellular location">
    <subcellularLocation>
        <location evidence="1">Cell membrane</location>
        <topology evidence="1">Single-pass type I membrane protein</topology>
    </subcellularLocation>
</comment>
<keyword evidence="7" id="KW-1015">Disulfide bond</keyword>
<reference evidence="13 14" key="1">
    <citation type="journal article" date="2022" name="G3 (Bethesda)">
        <title>Evaluating Illumina-, Nanopore-, and PacBio-based genome assembly strategies with the bald notothen, Trematomus borchgrevinki.</title>
        <authorList>
            <person name="Rayamajhi N."/>
            <person name="Cheng C.C."/>
            <person name="Catchen J.M."/>
        </authorList>
    </citation>
    <scope>NUCLEOTIDE SEQUENCE [LARGE SCALE GENOMIC DNA]</scope>
    <source>
        <strain evidence="13">AGRC-2024</strain>
    </source>
</reference>
<dbReference type="PROSITE" id="PS50835">
    <property type="entry name" value="IG_LIKE"/>
    <property type="match status" value="1"/>
</dbReference>
<evidence type="ECO:0000256" key="6">
    <source>
        <dbReference type="ARBA" id="ARBA00023136"/>
    </source>
</evidence>
<evidence type="ECO:0000256" key="5">
    <source>
        <dbReference type="ARBA" id="ARBA00022989"/>
    </source>
</evidence>
<evidence type="ECO:0000256" key="2">
    <source>
        <dbReference type="ARBA" id="ARBA00022475"/>
    </source>
</evidence>
<gene>
    <name evidence="13" type="ORF">OYC64_001288</name>
</gene>
<keyword evidence="2" id="KW-1003">Cell membrane</keyword>
<evidence type="ECO:0000256" key="4">
    <source>
        <dbReference type="ARBA" id="ARBA00022729"/>
    </source>
</evidence>
<dbReference type="InterPro" id="IPR013106">
    <property type="entry name" value="Ig_V-set"/>
</dbReference>
<keyword evidence="9" id="KW-0325">Glycoprotein</keyword>
<organism evidence="13 14">
    <name type="scientific">Pagothenia borchgrevinki</name>
    <name type="common">Bald rockcod</name>
    <name type="synonym">Trematomus borchgrevinki</name>
    <dbReference type="NCBI Taxonomy" id="8213"/>
    <lineage>
        <taxon>Eukaryota</taxon>
        <taxon>Metazoa</taxon>
        <taxon>Chordata</taxon>
        <taxon>Craniata</taxon>
        <taxon>Vertebrata</taxon>
        <taxon>Euteleostomi</taxon>
        <taxon>Actinopterygii</taxon>
        <taxon>Neopterygii</taxon>
        <taxon>Teleostei</taxon>
        <taxon>Neoteleostei</taxon>
        <taxon>Acanthomorphata</taxon>
        <taxon>Eupercaria</taxon>
        <taxon>Perciformes</taxon>
        <taxon>Notothenioidei</taxon>
        <taxon>Nototheniidae</taxon>
        <taxon>Pagothenia</taxon>
    </lineage>
</organism>